<evidence type="ECO:0000313" key="2">
    <source>
        <dbReference type="Proteomes" id="UP000199118"/>
    </source>
</evidence>
<dbReference type="PIRSF" id="PIRSF010372">
    <property type="entry name" value="PaiB"/>
    <property type="match status" value="1"/>
</dbReference>
<protein>
    <submittedName>
        <fullName evidence="1">Negative transcriptional regulator, PaiB family</fullName>
    </submittedName>
</protein>
<dbReference type="PANTHER" id="PTHR35802">
    <property type="entry name" value="PROTEASE SYNTHASE AND SPORULATION PROTEIN PAI 2"/>
    <property type="match status" value="1"/>
</dbReference>
<dbReference type="Pfam" id="PF04299">
    <property type="entry name" value="FMN_bind_2"/>
    <property type="match status" value="1"/>
</dbReference>
<evidence type="ECO:0000313" key="1">
    <source>
        <dbReference type="EMBL" id="SDX09854.1"/>
    </source>
</evidence>
<sequence length="215" mass="22792">MHPNPAYRKADDAANLAFAGERGFGVLTVAGAVDPQGFPLISHIPFTLAEDGTRAELHLVRSNPLARALTGGALTGGTLPAALAVSGPDGYVSPDWYGDPQQVPTWNYVAVHLRGALRLEPPERLRPYLDRLSARFEGAIPGKTPWKIDKMDAEALGKMMRMIVPVSLEIAQVDGTWKLNQNKPEAARLGAAAAVETGSGAELAALAALMRNPPA</sequence>
<dbReference type="Gene3D" id="2.30.110.10">
    <property type="entry name" value="Electron Transport, Fmn-binding Protein, Chain A"/>
    <property type="match status" value="1"/>
</dbReference>
<gene>
    <name evidence="1" type="ORF">SAMN05444336_103295</name>
</gene>
<proteinExistence type="predicted"/>
<dbReference type="InterPro" id="IPR007396">
    <property type="entry name" value="TR_PAI2-type"/>
</dbReference>
<dbReference type="RefSeq" id="WP_092681617.1">
    <property type="nucleotide sequence ID" value="NZ_FNMZ01000003.1"/>
</dbReference>
<dbReference type="PANTHER" id="PTHR35802:SF1">
    <property type="entry name" value="PROTEASE SYNTHASE AND SPORULATION PROTEIN PAI 2"/>
    <property type="match status" value="1"/>
</dbReference>
<dbReference type="STRING" id="356660.SAMN05444336_103295"/>
<keyword evidence="2" id="KW-1185">Reference proteome</keyword>
<dbReference type="EMBL" id="FNMZ01000003">
    <property type="protein sequence ID" value="SDX09854.1"/>
    <property type="molecule type" value="Genomic_DNA"/>
</dbReference>
<reference evidence="1 2" key="1">
    <citation type="submission" date="2016-10" db="EMBL/GenBank/DDBJ databases">
        <authorList>
            <person name="de Groot N.N."/>
        </authorList>
    </citation>
    <scope>NUCLEOTIDE SEQUENCE [LARGE SCALE GENOMIC DNA]</scope>
    <source>
        <strain evidence="1 2">DSM 17890</strain>
    </source>
</reference>
<accession>A0A1H2YYX0</accession>
<organism evidence="1 2">
    <name type="scientific">Albimonas donghaensis</name>
    <dbReference type="NCBI Taxonomy" id="356660"/>
    <lineage>
        <taxon>Bacteria</taxon>
        <taxon>Pseudomonadati</taxon>
        <taxon>Pseudomonadota</taxon>
        <taxon>Alphaproteobacteria</taxon>
        <taxon>Rhodobacterales</taxon>
        <taxon>Paracoccaceae</taxon>
        <taxon>Albimonas</taxon>
    </lineage>
</organism>
<dbReference type="AlphaFoldDB" id="A0A1H2YYX0"/>
<dbReference type="Proteomes" id="UP000199118">
    <property type="component" value="Unassembled WGS sequence"/>
</dbReference>
<name>A0A1H2YYX0_9RHOB</name>
<dbReference type="OrthoDB" id="9794948at2"/>
<dbReference type="SUPFAM" id="SSF50475">
    <property type="entry name" value="FMN-binding split barrel"/>
    <property type="match status" value="1"/>
</dbReference>
<dbReference type="InterPro" id="IPR012349">
    <property type="entry name" value="Split_barrel_FMN-bd"/>
</dbReference>